<organism evidence="2 3">
    <name type="scientific">Microbacterium oxydans</name>
    <dbReference type="NCBI Taxonomy" id="82380"/>
    <lineage>
        <taxon>Bacteria</taxon>
        <taxon>Bacillati</taxon>
        <taxon>Actinomycetota</taxon>
        <taxon>Actinomycetes</taxon>
        <taxon>Micrococcales</taxon>
        <taxon>Microbacteriaceae</taxon>
        <taxon>Microbacterium</taxon>
    </lineage>
</organism>
<feature type="transmembrane region" description="Helical" evidence="1">
    <location>
        <begin position="298"/>
        <end position="318"/>
    </location>
</feature>
<evidence type="ECO:0000313" key="3">
    <source>
        <dbReference type="Proteomes" id="UP000033640"/>
    </source>
</evidence>
<evidence type="ECO:0000256" key="1">
    <source>
        <dbReference type="SAM" id="Phobius"/>
    </source>
</evidence>
<dbReference type="EMBL" id="JYIW01000018">
    <property type="protein sequence ID" value="KJL30626.1"/>
    <property type="molecule type" value="Genomic_DNA"/>
</dbReference>
<protein>
    <submittedName>
        <fullName evidence="2">Uncharacterized protein</fullName>
    </submittedName>
</protein>
<dbReference type="Proteomes" id="UP000033640">
    <property type="component" value="Unassembled WGS sequence"/>
</dbReference>
<accession>A0A0F0LGD7</accession>
<dbReference type="PATRIC" id="fig|82380.11.peg.718"/>
<gene>
    <name evidence="2" type="ORF">RS83_00695</name>
</gene>
<feature type="transmembrane region" description="Helical" evidence="1">
    <location>
        <begin position="238"/>
        <end position="264"/>
    </location>
</feature>
<comment type="caution">
    <text evidence="2">The sequence shown here is derived from an EMBL/GenBank/DDBJ whole genome shotgun (WGS) entry which is preliminary data.</text>
</comment>
<feature type="transmembrane region" description="Helical" evidence="1">
    <location>
        <begin position="211"/>
        <end position="232"/>
    </location>
</feature>
<name>A0A0F0LGD7_9MICO</name>
<dbReference type="AlphaFoldDB" id="A0A0F0LGD7"/>
<feature type="transmembrane region" description="Helical" evidence="1">
    <location>
        <begin position="31"/>
        <end position="53"/>
    </location>
</feature>
<proteinExistence type="predicted"/>
<keyword evidence="1" id="KW-1133">Transmembrane helix</keyword>
<feature type="transmembrane region" description="Helical" evidence="1">
    <location>
        <begin position="73"/>
        <end position="103"/>
    </location>
</feature>
<evidence type="ECO:0000313" key="2">
    <source>
        <dbReference type="EMBL" id="KJL30626.1"/>
    </source>
</evidence>
<feature type="transmembrane region" description="Helical" evidence="1">
    <location>
        <begin position="151"/>
        <end position="174"/>
    </location>
</feature>
<feature type="transmembrane region" description="Helical" evidence="1">
    <location>
        <begin position="124"/>
        <end position="145"/>
    </location>
</feature>
<reference evidence="2 3" key="1">
    <citation type="submission" date="2015-02" db="EMBL/GenBank/DDBJ databases">
        <title>Draft genome sequences of ten Microbacterium spp. with emphasis on heavy metal contaminated environments.</title>
        <authorList>
            <person name="Corretto E."/>
        </authorList>
    </citation>
    <scope>NUCLEOTIDE SEQUENCE [LARGE SCALE GENOMIC DNA]</scope>
    <source>
        <strain evidence="2 3">BEL4b</strain>
    </source>
</reference>
<keyword evidence="1" id="KW-0472">Membrane</keyword>
<keyword evidence="1" id="KW-0812">Transmembrane</keyword>
<sequence>MDGSVSDSSQARRIYGPPRAAVLAFGAPEPAIAYAVPFAGVVIVVATILMTVFAGDLVFANSEVAALRGGPGVLGGVAILAVAMAIAHGFGITAATLAVIARVDGRRLAARSAWAGAARRPGSVLLATLVTLVIVAVVVGIVAVLMPVLPIAGIAAAIALLPIGIVLAPLLLAWPLIVAGTHSLPAALAAAWRSPRAFQGQAAEPLGSPRFAVSVTVVLTGLISVGLGWLGGLLPAGWWTPVVGVALALVPAALTQLLLVAVAVRGMALRVKGPLQPTSTDSTSTDSTSAVGSRRGGVLAGLAVLLVPAVVAGALIAVNPWSVPAYAAADVSRVWNSSEIVQWDGGTAVLSRLGGEDSRALLCDGATCGPGHDMRSILPTTIAPAADGGILSASWYPIEGADATKGSFELRVTHSTPDALAHWSDPADEEASEAEVSEKWRGFPGEERVLGSVDSTFRAAESVFARSQQSRMAVAIDSSGPTPVIASIVRPTARDSILSVDFCDDAECTSSRRTSLPVQWSLWSTNSTSLDIASASDGDAAVITLVDDVEEDGAVPLRVMTATADGDWTTEALDADVPGESVTDLDTSHGAQLAMNADGLPVILFRGSEQRDMRLFTCENVSCSSADFTDITPDTELVHTPALAIDASGRPLIGTIDRAVNIAILSCDDATCTSRTSVPLSGVVATDTGFTDSFALSLDDQEHPLIAVGLRRSGATSKDTASGTILECTAARCGAD</sequence>